<accession>A0A2W7R6G3</accession>
<sequence length="97" mass="10517">MSLTNTVRSNSDSRKLCVGNTIWRARGAGQTSGDESVSSDNLYCNSVNLVNAGFIYSQFTKETHGINFCIRIEAQHGIERIILFSGALDLAYIAGGL</sequence>
<keyword evidence="4" id="KW-1185">Reference proteome</keyword>
<evidence type="ECO:0000313" key="2">
    <source>
        <dbReference type="EMBL" id="TXD76680.1"/>
    </source>
</evidence>
<dbReference type="Proteomes" id="UP000249115">
    <property type="component" value="Unassembled WGS sequence"/>
</dbReference>
<dbReference type="AlphaFoldDB" id="A0A2W7R6G3"/>
<reference evidence="1 3" key="1">
    <citation type="submission" date="2018-06" db="EMBL/GenBank/DDBJ databases">
        <title>Genomic Encyclopedia of Archaeal and Bacterial Type Strains, Phase II (KMG-II): from individual species to whole genera.</title>
        <authorList>
            <person name="Goeker M."/>
        </authorList>
    </citation>
    <scope>NUCLEOTIDE SEQUENCE [LARGE SCALE GENOMIC DNA]</scope>
    <source>
        <strain evidence="1 3">DSM 22686</strain>
    </source>
</reference>
<evidence type="ECO:0000313" key="3">
    <source>
        <dbReference type="Proteomes" id="UP000249115"/>
    </source>
</evidence>
<dbReference type="InterPro" id="IPR054261">
    <property type="entry name" value="DUF6992"/>
</dbReference>
<dbReference type="EMBL" id="QKZU01000011">
    <property type="protein sequence ID" value="PZX53920.1"/>
    <property type="molecule type" value="Genomic_DNA"/>
</dbReference>
<gene>
    <name evidence="2" type="ORF">ESW18_15055</name>
    <name evidence="1" type="ORF">LV84_03028</name>
</gene>
<name>A0A2W7R6G3_9BACT</name>
<reference evidence="2 4" key="2">
    <citation type="submission" date="2019-08" db="EMBL/GenBank/DDBJ databases">
        <title>Genome of Algoriphagus ratkowskyi IC026.</title>
        <authorList>
            <person name="Bowman J.P."/>
        </authorList>
    </citation>
    <scope>NUCLEOTIDE SEQUENCE [LARGE SCALE GENOMIC DNA]</scope>
    <source>
        <strain evidence="2 4">IC026</strain>
    </source>
</reference>
<dbReference type="Pfam" id="PF22503">
    <property type="entry name" value="DUF6992"/>
    <property type="match status" value="1"/>
</dbReference>
<dbReference type="Proteomes" id="UP000321927">
    <property type="component" value="Unassembled WGS sequence"/>
</dbReference>
<evidence type="ECO:0000313" key="4">
    <source>
        <dbReference type="Proteomes" id="UP000321927"/>
    </source>
</evidence>
<protein>
    <submittedName>
        <fullName evidence="1">Uncharacterized protein</fullName>
    </submittedName>
</protein>
<dbReference type="OrthoDB" id="1122568at2"/>
<evidence type="ECO:0000313" key="1">
    <source>
        <dbReference type="EMBL" id="PZX53920.1"/>
    </source>
</evidence>
<organism evidence="1 3">
    <name type="scientific">Algoriphagus ratkowskyi</name>
    <dbReference type="NCBI Taxonomy" id="57028"/>
    <lineage>
        <taxon>Bacteria</taxon>
        <taxon>Pseudomonadati</taxon>
        <taxon>Bacteroidota</taxon>
        <taxon>Cytophagia</taxon>
        <taxon>Cytophagales</taxon>
        <taxon>Cyclobacteriaceae</taxon>
        <taxon>Algoriphagus</taxon>
    </lineage>
</organism>
<dbReference type="RefSeq" id="WP_086502321.1">
    <property type="nucleotide sequence ID" value="NZ_MSSV01000015.1"/>
</dbReference>
<comment type="caution">
    <text evidence="1">The sequence shown here is derived from an EMBL/GenBank/DDBJ whole genome shotgun (WGS) entry which is preliminary data.</text>
</comment>
<dbReference type="EMBL" id="VORV01000010">
    <property type="protein sequence ID" value="TXD76680.1"/>
    <property type="molecule type" value="Genomic_DNA"/>
</dbReference>
<proteinExistence type="predicted"/>